<evidence type="ECO:0000259" key="7">
    <source>
        <dbReference type="PROSITE" id="PS50110"/>
    </source>
</evidence>
<dbReference type="GO" id="GO:0006355">
    <property type="term" value="P:regulation of DNA-templated transcription"/>
    <property type="evidence" value="ECO:0007669"/>
    <property type="project" value="TreeGrafter"/>
</dbReference>
<reference evidence="8 9" key="1">
    <citation type="submission" date="2018-08" db="EMBL/GenBank/DDBJ databases">
        <title>Meiothermus roseus NBRC 110900 genome sequencing project.</title>
        <authorList>
            <person name="Da Costa M.S."/>
            <person name="Albuquerque L."/>
            <person name="Raposo P."/>
            <person name="Froufe H.J.C."/>
            <person name="Barroso C.S."/>
            <person name="Egas C."/>
        </authorList>
    </citation>
    <scope>NUCLEOTIDE SEQUENCE [LARGE SCALE GENOMIC DNA]</scope>
    <source>
        <strain evidence="8 9">NBRC 110900</strain>
    </source>
</reference>
<keyword evidence="9" id="KW-1185">Reference proteome</keyword>
<evidence type="ECO:0000313" key="8">
    <source>
        <dbReference type="EMBL" id="RIH86664.1"/>
    </source>
</evidence>
<dbReference type="GO" id="GO:0032993">
    <property type="term" value="C:protein-DNA complex"/>
    <property type="evidence" value="ECO:0007669"/>
    <property type="project" value="TreeGrafter"/>
</dbReference>
<keyword evidence="3" id="KW-0805">Transcription regulation</keyword>
<dbReference type="PANTHER" id="PTHR48111:SF1">
    <property type="entry name" value="TWO-COMPONENT RESPONSE REGULATOR ORR33"/>
    <property type="match status" value="1"/>
</dbReference>
<dbReference type="Pfam" id="PF00072">
    <property type="entry name" value="Response_reg"/>
    <property type="match status" value="1"/>
</dbReference>
<dbReference type="InterPro" id="IPR039420">
    <property type="entry name" value="WalR-like"/>
</dbReference>
<comment type="caution">
    <text evidence="8">The sequence shown here is derived from an EMBL/GenBank/DDBJ whole genome shotgun (WGS) entry which is preliminary data.</text>
</comment>
<dbReference type="PANTHER" id="PTHR48111">
    <property type="entry name" value="REGULATOR OF RPOS"/>
    <property type="match status" value="1"/>
</dbReference>
<dbReference type="GO" id="GO:0000156">
    <property type="term" value="F:phosphorelay response regulator activity"/>
    <property type="evidence" value="ECO:0007669"/>
    <property type="project" value="TreeGrafter"/>
</dbReference>
<feature type="modified residue" description="4-aspartylphosphate" evidence="6">
    <location>
        <position position="51"/>
    </location>
</feature>
<feature type="domain" description="Response regulatory" evidence="7">
    <location>
        <begin position="3"/>
        <end position="117"/>
    </location>
</feature>
<dbReference type="GO" id="GO:0005829">
    <property type="term" value="C:cytosol"/>
    <property type="evidence" value="ECO:0007669"/>
    <property type="project" value="TreeGrafter"/>
</dbReference>
<evidence type="ECO:0000256" key="5">
    <source>
        <dbReference type="ARBA" id="ARBA00023163"/>
    </source>
</evidence>
<keyword evidence="4" id="KW-0238">DNA-binding</keyword>
<dbReference type="InterPro" id="IPR001789">
    <property type="entry name" value="Sig_transdc_resp-reg_receiver"/>
</dbReference>
<evidence type="ECO:0000256" key="2">
    <source>
        <dbReference type="ARBA" id="ARBA00023012"/>
    </source>
</evidence>
<organism evidence="8 9">
    <name type="scientific">Calidithermus roseus</name>
    <dbReference type="NCBI Taxonomy" id="1644118"/>
    <lineage>
        <taxon>Bacteria</taxon>
        <taxon>Thermotogati</taxon>
        <taxon>Deinococcota</taxon>
        <taxon>Deinococci</taxon>
        <taxon>Thermales</taxon>
        <taxon>Thermaceae</taxon>
        <taxon>Calidithermus</taxon>
    </lineage>
</organism>
<evidence type="ECO:0000256" key="1">
    <source>
        <dbReference type="ARBA" id="ARBA00022553"/>
    </source>
</evidence>
<dbReference type="OrthoDB" id="9790442at2"/>
<keyword evidence="1 6" id="KW-0597">Phosphoprotein</keyword>
<accession>A0A399EPM0</accession>
<sequence>MARILVVEDDPVAARVTELLLQRAGHQPVLARDFLSGKAALGEPMDAVILDLNLPGGNGLDLLRHLREELGSNTAVLILSALKQEDILIKGLKLGATDFLTKPFSPQELILRLERYL</sequence>
<dbReference type="Gene3D" id="3.40.50.2300">
    <property type="match status" value="1"/>
</dbReference>
<dbReference type="EMBL" id="QWLA01000027">
    <property type="protein sequence ID" value="RIH86664.1"/>
    <property type="molecule type" value="Genomic_DNA"/>
</dbReference>
<dbReference type="AlphaFoldDB" id="A0A399EPM0"/>
<evidence type="ECO:0000313" key="9">
    <source>
        <dbReference type="Proteomes" id="UP000265341"/>
    </source>
</evidence>
<evidence type="ECO:0000256" key="6">
    <source>
        <dbReference type="PROSITE-ProRule" id="PRU00169"/>
    </source>
</evidence>
<evidence type="ECO:0000256" key="3">
    <source>
        <dbReference type="ARBA" id="ARBA00023015"/>
    </source>
</evidence>
<dbReference type="PROSITE" id="PS50110">
    <property type="entry name" value="RESPONSE_REGULATORY"/>
    <property type="match status" value="1"/>
</dbReference>
<keyword evidence="5" id="KW-0804">Transcription</keyword>
<dbReference type="SMART" id="SM00448">
    <property type="entry name" value="REC"/>
    <property type="match status" value="1"/>
</dbReference>
<dbReference type="SUPFAM" id="SSF52172">
    <property type="entry name" value="CheY-like"/>
    <property type="match status" value="1"/>
</dbReference>
<evidence type="ECO:0000256" key="4">
    <source>
        <dbReference type="ARBA" id="ARBA00023125"/>
    </source>
</evidence>
<dbReference type="InterPro" id="IPR011006">
    <property type="entry name" value="CheY-like_superfamily"/>
</dbReference>
<dbReference type="RefSeq" id="WP_119277344.1">
    <property type="nucleotide sequence ID" value="NZ_QWLA01000027.1"/>
</dbReference>
<keyword evidence="2" id="KW-0902">Two-component regulatory system</keyword>
<gene>
    <name evidence="8" type="primary">phoB</name>
    <name evidence="8" type="ORF">Mrose_01654</name>
</gene>
<dbReference type="GO" id="GO:0000976">
    <property type="term" value="F:transcription cis-regulatory region binding"/>
    <property type="evidence" value="ECO:0007669"/>
    <property type="project" value="TreeGrafter"/>
</dbReference>
<dbReference type="Proteomes" id="UP000265341">
    <property type="component" value="Unassembled WGS sequence"/>
</dbReference>
<protein>
    <submittedName>
        <fullName evidence="8">Phosphate regulon transcriptional regulatory protein PhoB</fullName>
    </submittedName>
</protein>
<proteinExistence type="predicted"/>
<name>A0A399EPM0_9DEIN</name>